<evidence type="ECO:0000313" key="8">
    <source>
        <dbReference type="Proteomes" id="UP000276232"/>
    </source>
</evidence>
<sequence>MSDVPLPRDGGLQPERTLLAWRRTLLAVAVASAAVVRLGAPTLGAPAVVAGVLGVALCAAALVGASLRYRQVARGLDATGALLSPGAAVLALTASLLVVGVVGLALVLTA</sequence>
<dbReference type="InParanoid" id="A0A3N1GWV6"/>
<dbReference type="GO" id="GO:0012505">
    <property type="term" value="C:endomembrane system"/>
    <property type="evidence" value="ECO:0007669"/>
    <property type="project" value="UniProtKB-SubCell"/>
</dbReference>
<proteinExistence type="predicted"/>
<keyword evidence="4 5" id="KW-0472">Membrane</keyword>
<evidence type="ECO:0000256" key="3">
    <source>
        <dbReference type="ARBA" id="ARBA00022989"/>
    </source>
</evidence>
<evidence type="ECO:0000313" key="7">
    <source>
        <dbReference type="EMBL" id="ROP34612.1"/>
    </source>
</evidence>
<keyword evidence="8" id="KW-1185">Reference proteome</keyword>
<dbReference type="Pfam" id="PF02656">
    <property type="entry name" value="DUF202"/>
    <property type="match status" value="1"/>
</dbReference>
<feature type="domain" description="DUF202" evidence="6">
    <location>
        <begin position="11"/>
        <end position="74"/>
    </location>
</feature>
<evidence type="ECO:0000259" key="6">
    <source>
        <dbReference type="Pfam" id="PF02656"/>
    </source>
</evidence>
<gene>
    <name evidence="7" type="ORF">EDC03_2428</name>
</gene>
<comment type="subcellular location">
    <subcellularLocation>
        <location evidence="1">Endomembrane system</location>
        <topology evidence="1">Multi-pass membrane protein</topology>
    </subcellularLocation>
</comment>
<name>A0A3N1GWV6_9ACTN</name>
<dbReference type="InterPro" id="IPR003807">
    <property type="entry name" value="DUF202"/>
</dbReference>
<dbReference type="RefSeq" id="WP_123380513.1">
    <property type="nucleotide sequence ID" value="NZ_RJKN01000006.1"/>
</dbReference>
<feature type="transmembrane region" description="Helical" evidence="5">
    <location>
        <begin position="87"/>
        <end position="108"/>
    </location>
</feature>
<evidence type="ECO:0000256" key="5">
    <source>
        <dbReference type="SAM" id="Phobius"/>
    </source>
</evidence>
<dbReference type="EMBL" id="RJKN01000006">
    <property type="protein sequence ID" value="ROP34612.1"/>
    <property type="molecule type" value="Genomic_DNA"/>
</dbReference>
<dbReference type="Proteomes" id="UP000276232">
    <property type="component" value="Unassembled WGS sequence"/>
</dbReference>
<dbReference type="AlphaFoldDB" id="A0A3N1GWV6"/>
<protein>
    <submittedName>
        <fullName evidence="7">Uncharacterized membrane protein YidH (DUF202 family)</fullName>
    </submittedName>
</protein>
<feature type="transmembrane region" description="Helical" evidence="5">
    <location>
        <begin position="47"/>
        <end position="67"/>
    </location>
</feature>
<keyword evidence="2 5" id="KW-0812">Transmembrane</keyword>
<accession>A0A3N1GWV6</accession>
<organism evidence="7 8">
    <name type="scientific">Pseudokineococcus lusitanus</name>
    <dbReference type="NCBI Taxonomy" id="763993"/>
    <lineage>
        <taxon>Bacteria</taxon>
        <taxon>Bacillati</taxon>
        <taxon>Actinomycetota</taxon>
        <taxon>Actinomycetes</taxon>
        <taxon>Kineosporiales</taxon>
        <taxon>Kineosporiaceae</taxon>
        <taxon>Pseudokineococcus</taxon>
    </lineage>
</organism>
<evidence type="ECO:0000256" key="1">
    <source>
        <dbReference type="ARBA" id="ARBA00004127"/>
    </source>
</evidence>
<evidence type="ECO:0000256" key="2">
    <source>
        <dbReference type="ARBA" id="ARBA00022692"/>
    </source>
</evidence>
<comment type="caution">
    <text evidence="7">The sequence shown here is derived from an EMBL/GenBank/DDBJ whole genome shotgun (WGS) entry which is preliminary data.</text>
</comment>
<reference evidence="7 8" key="1">
    <citation type="journal article" date="2015" name="Stand. Genomic Sci.">
        <title>Genomic Encyclopedia of Bacterial and Archaeal Type Strains, Phase III: the genomes of soil and plant-associated and newly described type strains.</title>
        <authorList>
            <person name="Whitman W.B."/>
            <person name="Woyke T."/>
            <person name="Klenk H.P."/>
            <person name="Zhou Y."/>
            <person name="Lilburn T.G."/>
            <person name="Beck B.J."/>
            <person name="De Vos P."/>
            <person name="Vandamme P."/>
            <person name="Eisen J.A."/>
            <person name="Garrity G."/>
            <person name="Hugenholtz P."/>
            <person name="Kyrpides N.C."/>
        </authorList>
    </citation>
    <scope>NUCLEOTIDE SEQUENCE [LARGE SCALE GENOMIC DNA]</scope>
    <source>
        <strain evidence="7 8">CECT 7306</strain>
    </source>
</reference>
<evidence type="ECO:0000256" key="4">
    <source>
        <dbReference type="ARBA" id="ARBA00023136"/>
    </source>
</evidence>
<keyword evidence="3 5" id="KW-1133">Transmembrane helix</keyword>